<dbReference type="InterPro" id="IPR036397">
    <property type="entry name" value="RNaseH_sf"/>
</dbReference>
<dbReference type="AlphaFoldDB" id="A0A4Y7PG22"/>
<dbReference type="VEuPathDB" id="FungiDB:BD410DRAFT_708336"/>
<gene>
    <name evidence="1" type="ORF">BD410DRAFT_701673</name>
    <name evidence="2" type="ORF">BD410DRAFT_708336</name>
</gene>
<dbReference type="OrthoDB" id="3227343at2759"/>
<accession>A0A4Y7PG22</accession>
<dbReference type="STRING" id="50990.A0A4Y7PG22"/>
<dbReference type="EMBL" id="ML170463">
    <property type="protein sequence ID" value="TDL13792.1"/>
    <property type="molecule type" value="Genomic_DNA"/>
</dbReference>
<sequence>ILRAMVQPDQTDWPEKLPMVEFALNSSINSSTGFAPFELNYGIMPTMFRDI</sequence>
<feature type="non-terminal residue" evidence="2">
    <location>
        <position position="51"/>
    </location>
</feature>
<keyword evidence="3" id="KW-1185">Reference proteome</keyword>
<dbReference type="Gene3D" id="3.30.420.10">
    <property type="entry name" value="Ribonuclease H-like superfamily/Ribonuclease H"/>
    <property type="match status" value="1"/>
</dbReference>
<evidence type="ECO:0000313" key="1">
    <source>
        <dbReference type="EMBL" id="TDL13788.1"/>
    </source>
</evidence>
<dbReference type="GO" id="GO:0003676">
    <property type="term" value="F:nucleic acid binding"/>
    <property type="evidence" value="ECO:0007669"/>
    <property type="project" value="InterPro"/>
</dbReference>
<proteinExistence type="predicted"/>
<dbReference type="EMBL" id="ML170464">
    <property type="protein sequence ID" value="TDL13788.1"/>
    <property type="molecule type" value="Genomic_DNA"/>
</dbReference>
<evidence type="ECO:0000313" key="2">
    <source>
        <dbReference type="EMBL" id="TDL13792.1"/>
    </source>
</evidence>
<protein>
    <submittedName>
        <fullName evidence="2">Uncharacterized protein</fullName>
    </submittedName>
</protein>
<evidence type="ECO:0000313" key="3">
    <source>
        <dbReference type="Proteomes" id="UP000294933"/>
    </source>
</evidence>
<reference evidence="2 3" key="1">
    <citation type="submission" date="2018-06" db="EMBL/GenBank/DDBJ databases">
        <title>A transcriptomic atlas of mushroom development highlights an independent origin of complex multicellularity.</title>
        <authorList>
            <consortium name="DOE Joint Genome Institute"/>
            <person name="Krizsan K."/>
            <person name="Almasi E."/>
            <person name="Merenyi Z."/>
            <person name="Sahu N."/>
            <person name="Viragh M."/>
            <person name="Koszo T."/>
            <person name="Mondo S."/>
            <person name="Kiss B."/>
            <person name="Balint B."/>
            <person name="Kues U."/>
            <person name="Barry K."/>
            <person name="Hegedus J.C."/>
            <person name="Henrissat B."/>
            <person name="Johnson J."/>
            <person name="Lipzen A."/>
            <person name="Ohm R."/>
            <person name="Nagy I."/>
            <person name="Pangilinan J."/>
            <person name="Yan J."/>
            <person name="Xiong Y."/>
            <person name="Grigoriev I.V."/>
            <person name="Hibbett D.S."/>
            <person name="Nagy L.G."/>
        </authorList>
    </citation>
    <scope>NUCLEOTIDE SEQUENCE [LARGE SCALE GENOMIC DNA]</scope>
    <source>
        <strain evidence="2 3">SZMC22713</strain>
    </source>
</reference>
<dbReference type="Proteomes" id="UP000294933">
    <property type="component" value="Unassembled WGS sequence"/>
</dbReference>
<dbReference type="VEuPathDB" id="FungiDB:BD410DRAFT_701673"/>
<organism evidence="2 3">
    <name type="scientific">Rickenella mellea</name>
    <dbReference type="NCBI Taxonomy" id="50990"/>
    <lineage>
        <taxon>Eukaryota</taxon>
        <taxon>Fungi</taxon>
        <taxon>Dikarya</taxon>
        <taxon>Basidiomycota</taxon>
        <taxon>Agaricomycotina</taxon>
        <taxon>Agaricomycetes</taxon>
        <taxon>Hymenochaetales</taxon>
        <taxon>Rickenellaceae</taxon>
        <taxon>Rickenella</taxon>
    </lineage>
</organism>
<name>A0A4Y7PG22_9AGAM</name>
<feature type="non-terminal residue" evidence="2">
    <location>
        <position position="1"/>
    </location>
</feature>